<feature type="repeat" description="TPR" evidence="5">
    <location>
        <begin position="814"/>
        <end position="847"/>
    </location>
</feature>
<name>A0ABN2A126_9ACTN</name>
<keyword evidence="9" id="KW-1185">Reference proteome</keyword>
<dbReference type="PROSITE" id="PS50005">
    <property type="entry name" value="TPR"/>
    <property type="match status" value="1"/>
</dbReference>
<dbReference type="Pfam" id="PF13424">
    <property type="entry name" value="TPR_12"/>
    <property type="match status" value="1"/>
</dbReference>
<dbReference type="SMART" id="SM00382">
    <property type="entry name" value="AAA"/>
    <property type="match status" value="1"/>
</dbReference>
<dbReference type="Pfam" id="PF00486">
    <property type="entry name" value="Trans_reg_C"/>
    <property type="match status" value="1"/>
</dbReference>
<gene>
    <name evidence="8" type="ORF">GCM10009741_01070</name>
</gene>
<dbReference type="SMART" id="SM01043">
    <property type="entry name" value="BTAD"/>
    <property type="match status" value="1"/>
</dbReference>
<evidence type="ECO:0000256" key="1">
    <source>
        <dbReference type="ARBA" id="ARBA00005820"/>
    </source>
</evidence>
<evidence type="ECO:0000256" key="4">
    <source>
        <dbReference type="ARBA" id="ARBA00023163"/>
    </source>
</evidence>
<dbReference type="EMBL" id="BAAANC010000001">
    <property type="protein sequence ID" value="GAA1508183.1"/>
    <property type="molecule type" value="Genomic_DNA"/>
</dbReference>
<dbReference type="PRINTS" id="PR00364">
    <property type="entry name" value="DISEASERSIST"/>
</dbReference>
<keyword evidence="5" id="KW-0802">TPR repeat</keyword>
<dbReference type="Proteomes" id="UP001500363">
    <property type="component" value="Unassembled WGS sequence"/>
</dbReference>
<dbReference type="CDD" id="cd15831">
    <property type="entry name" value="BTAD"/>
    <property type="match status" value="1"/>
</dbReference>
<dbReference type="PANTHER" id="PTHR35807:SF1">
    <property type="entry name" value="TRANSCRIPTIONAL REGULATOR REDD"/>
    <property type="match status" value="1"/>
</dbReference>
<sequence length="901" mass="99123">MEFRLLGPVEVLDDSGRRIELAANRLRVLLATLLLQPNRVVAGQELMDTLWEEDLPARPRAALQTYMSRLRTLLGRPLIRTEAAGYVITVDPAEIDVTRFRDLVEASTSAADPDERMRLLTESLDLWRGEPLAGLAAGALIRDAVPALTEERLRATELLLTARLEQGDQISSELRSLISRYPLRESLWALLMQSQIRAGQPADALATYSEASRHLAEELGLDPGPALRRLHRAVLAADVRPARTTHQAVPRQLPAVGRAFIGRQQELEALDRALLSPTGSIAVISGTAGVGKTALAVQWAERADFPDGQLYVNLRGFDPSGELVDPADAIRGFLDALQPVPGRIPAGEAAQSALYRTLLKDRRMLIVLDNARSAAQVRPLLPGGNTCRVLVTSRDALPGLLATEGAAPINLDLMSWDQAAALLEGALGSDRLQAEPDAVQELIDLAARLPLALSLVAAHAAAHPTWSLAAVATDLRRTRQGLDAFAGEDEATDLRAVFSWSYQLVKVSSAQVFKLYGAHPGPDLSVDAAAALAGTTPDRVAPCLDELERAHLLTQHSPGRYCAHDLLRTYATELAAEERAPLHRLLDYYLRTADAGDQWLRPHRDPDDLPEPAGTPYALSFGGYQEAFDWFEQECPNLVALVEHAVRRDYDGHATHLARTMTGYLERRGLWNTWVDVMGTAVYACERSGDAAAQVMARRYRAHALARQQRLPEAQSEAERALDLAKGDPVAQAWCERMLAFVLAQQDRLKESYEHDLVASDLFKAAGHRTGQALALNSLGLLHANTFGEYELALQYCQQAQRLYQQVDHKLGEAATWDHLGYTYRCQTAYGEAIACYRRALSLYRELNDLYYQALMLQNLGDVHRELGDQSAARSSWQSALTLLTDLDHPTADDLHARLSS</sequence>
<dbReference type="InterPro" id="IPR019734">
    <property type="entry name" value="TPR_rpt"/>
</dbReference>
<keyword evidence="2" id="KW-0805">Transcription regulation</keyword>
<evidence type="ECO:0000256" key="3">
    <source>
        <dbReference type="ARBA" id="ARBA00023125"/>
    </source>
</evidence>
<evidence type="ECO:0000256" key="5">
    <source>
        <dbReference type="PROSITE-ProRule" id="PRU00339"/>
    </source>
</evidence>
<dbReference type="Gene3D" id="1.25.40.10">
    <property type="entry name" value="Tetratricopeptide repeat domain"/>
    <property type="match status" value="2"/>
</dbReference>
<comment type="similarity">
    <text evidence="1">Belongs to the AfsR/DnrI/RedD regulatory family.</text>
</comment>
<keyword evidence="3 6" id="KW-0238">DNA-binding</keyword>
<dbReference type="PANTHER" id="PTHR35807">
    <property type="entry name" value="TRANSCRIPTIONAL REGULATOR REDD-RELATED"/>
    <property type="match status" value="1"/>
</dbReference>
<dbReference type="Pfam" id="PF03704">
    <property type="entry name" value="BTAD"/>
    <property type="match status" value="1"/>
</dbReference>
<reference evidence="8 9" key="1">
    <citation type="journal article" date="2019" name="Int. J. Syst. Evol. Microbiol.">
        <title>The Global Catalogue of Microorganisms (GCM) 10K type strain sequencing project: providing services to taxonomists for standard genome sequencing and annotation.</title>
        <authorList>
            <consortium name="The Broad Institute Genomics Platform"/>
            <consortium name="The Broad Institute Genome Sequencing Center for Infectious Disease"/>
            <person name="Wu L."/>
            <person name="Ma J."/>
        </authorList>
    </citation>
    <scope>NUCLEOTIDE SEQUENCE [LARGE SCALE GENOMIC DNA]</scope>
    <source>
        <strain evidence="8 9">JCM 14303</strain>
    </source>
</reference>
<dbReference type="InterPro" id="IPR001867">
    <property type="entry name" value="OmpR/PhoB-type_DNA-bd"/>
</dbReference>
<evidence type="ECO:0000259" key="7">
    <source>
        <dbReference type="PROSITE" id="PS51755"/>
    </source>
</evidence>
<dbReference type="Gene3D" id="3.40.50.300">
    <property type="entry name" value="P-loop containing nucleotide triphosphate hydrolases"/>
    <property type="match status" value="1"/>
</dbReference>
<dbReference type="SUPFAM" id="SSF52540">
    <property type="entry name" value="P-loop containing nucleoside triphosphate hydrolases"/>
    <property type="match status" value="1"/>
</dbReference>
<keyword evidence="4" id="KW-0804">Transcription</keyword>
<feature type="domain" description="OmpR/PhoB-type" evidence="7">
    <location>
        <begin position="1"/>
        <end position="90"/>
    </location>
</feature>
<dbReference type="InterPro" id="IPR051677">
    <property type="entry name" value="AfsR-DnrI-RedD_regulator"/>
</dbReference>
<evidence type="ECO:0000256" key="6">
    <source>
        <dbReference type="PROSITE-ProRule" id="PRU01091"/>
    </source>
</evidence>
<dbReference type="SUPFAM" id="SSF46894">
    <property type="entry name" value="C-terminal effector domain of the bipartite response regulators"/>
    <property type="match status" value="1"/>
</dbReference>
<evidence type="ECO:0000256" key="2">
    <source>
        <dbReference type="ARBA" id="ARBA00023015"/>
    </source>
</evidence>
<dbReference type="InterPro" id="IPR011990">
    <property type="entry name" value="TPR-like_helical_dom_sf"/>
</dbReference>
<dbReference type="SUPFAM" id="SSF48452">
    <property type="entry name" value="TPR-like"/>
    <property type="match status" value="2"/>
</dbReference>
<dbReference type="Gene3D" id="1.10.10.10">
    <property type="entry name" value="Winged helix-like DNA-binding domain superfamily/Winged helix DNA-binding domain"/>
    <property type="match status" value="1"/>
</dbReference>
<comment type="caution">
    <text evidence="8">The sequence shown here is derived from an EMBL/GenBank/DDBJ whole genome shotgun (WGS) entry which is preliminary data.</text>
</comment>
<protein>
    <submittedName>
        <fullName evidence="8">BTAD domain-containing putative transcriptional regulator</fullName>
    </submittedName>
</protein>
<dbReference type="InterPro" id="IPR016032">
    <property type="entry name" value="Sig_transdc_resp-reg_C-effctor"/>
</dbReference>
<organism evidence="8 9">
    <name type="scientific">Kribbella lupini</name>
    <dbReference type="NCBI Taxonomy" id="291602"/>
    <lineage>
        <taxon>Bacteria</taxon>
        <taxon>Bacillati</taxon>
        <taxon>Actinomycetota</taxon>
        <taxon>Actinomycetes</taxon>
        <taxon>Propionibacteriales</taxon>
        <taxon>Kribbellaceae</taxon>
        <taxon>Kribbella</taxon>
    </lineage>
</organism>
<evidence type="ECO:0000313" key="9">
    <source>
        <dbReference type="Proteomes" id="UP001500363"/>
    </source>
</evidence>
<dbReference type="RefSeq" id="WP_344167544.1">
    <property type="nucleotide sequence ID" value="NZ_BAAANC010000001.1"/>
</dbReference>
<feature type="DNA-binding region" description="OmpR/PhoB-type" evidence="6">
    <location>
        <begin position="1"/>
        <end position="90"/>
    </location>
</feature>
<dbReference type="InterPro" id="IPR005158">
    <property type="entry name" value="BTAD"/>
</dbReference>
<proteinExistence type="inferred from homology"/>
<dbReference type="InterPro" id="IPR027417">
    <property type="entry name" value="P-loop_NTPase"/>
</dbReference>
<dbReference type="SMART" id="SM00028">
    <property type="entry name" value="TPR"/>
    <property type="match status" value="4"/>
</dbReference>
<dbReference type="InterPro" id="IPR036388">
    <property type="entry name" value="WH-like_DNA-bd_sf"/>
</dbReference>
<dbReference type="InterPro" id="IPR003593">
    <property type="entry name" value="AAA+_ATPase"/>
</dbReference>
<evidence type="ECO:0000313" key="8">
    <source>
        <dbReference type="EMBL" id="GAA1508183.1"/>
    </source>
</evidence>
<dbReference type="PROSITE" id="PS51755">
    <property type="entry name" value="OMPR_PHOB"/>
    <property type="match status" value="1"/>
</dbReference>
<accession>A0ABN2A126</accession>
<dbReference type="SMART" id="SM00862">
    <property type="entry name" value="Trans_reg_C"/>
    <property type="match status" value="1"/>
</dbReference>